<organism evidence="6 7">
    <name type="scientific">Plakobranchus ocellatus</name>
    <dbReference type="NCBI Taxonomy" id="259542"/>
    <lineage>
        <taxon>Eukaryota</taxon>
        <taxon>Metazoa</taxon>
        <taxon>Spiralia</taxon>
        <taxon>Lophotrochozoa</taxon>
        <taxon>Mollusca</taxon>
        <taxon>Gastropoda</taxon>
        <taxon>Heterobranchia</taxon>
        <taxon>Euthyneura</taxon>
        <taxon>Panpulmonata</taxon>
        <taxon>Sacoglossa</taxon>
        <taxon>Placobranchoidea</taxon>
        <taxon>Plakobranchidae</taxon>
        <taxon>Plakobranchus</taxon>
    </lineage>
</organism>
<keyword evidence="2" id="KW-1015">Disulfide bond</keyword>
<dbReference type="PANTHER" id="PTHR44170">
    <property type="entry name" value="PROTEIN SIDEKICK"/>
    <property type="match status" value="1"/>
</dbReference>
<reference evidence="6 7" key="1">
    <citation type="journal article" date="2021" name="Elife">
        <title>Chloroplast acquisition without the gene transfer in kleptoplastic sea slugs, Plakobranchus ocellatus.</title>
        <authorList>
            <person name="Maeda T."/>
            <person name="Takahashi S."/>
            <person name="Yoshida T."/>
            <person name="Shimamura S."/>
            <person name="Takaki Y."/>
            <person name="Nagai Y."/>
            <person name="Toyoda A."/>
            <person name="Suzuki Y."/>
            <person name="Arimoto A."/>
            <person name="Ishii H."/>
            <person name="Satoh N."/>
            <person name="Nishiyama T."/>
            <person name="Hasebe M."/>
            <person name="Maruyama T."/>
            <person name="Minagawa J."/>
            <person name="Obokata J."/>
            <person name="Shigenobu S."/>
        </authorList>
    </citation>
    <scope>NUCLEOTIDE SEQUENCE [LARGE SCALE GENOMIC DNA]</scope>
</reference>
<feature type="region of interest" description="Disordered" evidence="3">
    <location>
        <begin position="331"/>
        <end position="370"/>
    </location>
</feature>
<dbReference type="Proteomes" id="UP000735302">
    <property type="component" value="Unassembled WGS sequence"/>
</dbReference>
<protein>
    <submittedName>
        <fullName evidence="6">Contactin</fullName>
    </submittedName>
</protein>
<feature type="domain" description="Ig-like" evidence="5">
    <location>
        <begin position="240"/>
        <end position="319"/>
    </location>
</feature>
<keyword evidence="4" id="KW-0812">Transmembrane</keyword>
<dbReference type="GO" id="GO:0098609">
    <property type="term" value="P:cell-cell adhesion"/>
    <property type="evidence" value="ECO:0007669"/>
    <property type="project" value="TreeGrafter"/>
</dbReference>
<evidence type="ECO:0000313" key="6">
    <source>
        <dbReference type="EMBL" id="GFO48559.1"/>
    </source>
</evidence>
<keyword evidence="4" id="KW-1133">Transmembrane helix</keyword>
<dbReference type="InterPro" id="IPR036179">
    <property type="entry name" value="Ig-like_dom_sf"/>
</dbReference>
<accession>A0AAV4DWW3</accession>
<feature type="compositionally biased region" description="Acidic residues" evidence="3">
    <location>
        <begin position="342"/>
        <end position="370"/>
    </location>
</feature>
<dbReference type="GO" id="GO:0005886">
    <property type="term" value="C:plasma membrane"/>
    <property type="evidence" value="ECO:0007669"/>
    <property type="project" value="TreeGrafter"/>
</dbReference>
<dbReference type="AlphaFoldDB" id="A0AAV4DWW3"/>
<dbReference type="InterPro" id="IPR013783">
    <property type="entry name" value="Ig-like_fold"/>
</dbReference>
<proteinExistence type="predicted"/>
<evidence type="ECO:0000256" key="2">
    <source>
        <dbReference type="ARBA" id="ARBA00023157"/>
    </source>
</evidence>
<dbReference type="SUPFAM" id="SSF48726">
    <property type="entry name" value="Immunoglobulin"/>
    <property type="match status" value="1"/>
</dbReference>
<dbReference type="Gene3D" id="2.60.40.10">
    <property type="entry name" value="Immunoglobulins"/>
    <property type="match status" value="2"/>
</dbReference>
<evidence type="ECO:0000256" key="4">
    <source>
        <dbReference type="SAM" id="Phobius"/>
    </source>
</evidence>
<dbReference type="InterPro" id="IPR007110">
    <property type="entry name" value="Ig-like_dom"/>
</dbReference>
<keyword evidence="1" id="KW-0677">Repeat</keyword>
<evidence type="ECO:0000259" key="5">
    <source>
        <dbReference type="PROSITE" id="PS50835"/>
    </source>
</evidence>
<keyword evidence="7" id="KW-1185">Reference proteome</keyword>
<gene>
    <name evidence="6" type="ORF">PoB_007506400</name>
</gene>
<evidence type="ECO:0000313" key="7">
    <source>
        <dbReference type="Proteomes" id="UP000735302"/>
    </source>
</evidence>
<dbReference type="PROSITE" id="PS50835">
    <property type="entry name" value="IG_LIKE"/>
    <property type="match status" value="1"/>
</dbReference>
<dbReference type="GO" id="GO:0030424">
    <property type="term" value="C:axon"/>
    <property type="evidence" value="ECO:0007669"/>
    <property type="project" value="TreeGrafter"/>
</dbReference>
<evidence type="ECO:0000256" key="1">
    <source>
        <dbReference type="ARBA" id="ARBA00022737"/>
    </source>
</evidence>
<dbReference type="GO" id="GO:0007411">
    <property type="term" value="P:axon guidance"/>
    <property type="evidence" value="ECO:0007669"/>
    <property type="project" value="TreeGrafter"/>
</dbReference>
<keyword evidence="4" id="KW-0472">Membrane</keyword>
<feature type="transmembrane region" description="Helical" evidence="4">
    <location>
        <begin position="7"/>
        <end position="32"/>
    </location>
</feature>
<dbReference type="EMBL" id="BLXT01008434">
    <property type="protein sequence ID" value="GFO48559.1"/>
    <property type="molecule type" value="Genomic_DNA"/>
</dbReference>
<evidence type="ECO:0000256" key="3">
    <source>
        <dbReference type="SAM" id="MobiDB-lite"/>
    </source>
</evidence>
<dbReference type="PANTHER" id="PTHR44170:SF6">
    <property type="entry name" value="CONTACTIN"/>
    <property type="match status" value="1"/>
</dbReference>
<comment type="caution">
    <text evidence="6">The sequence shown here is derived from an EMBL/GenBank/DDBJ whole genome shotgun (WGS) entry which is preliminary data.</text>
</comment>
<name>A0AAV4DWW3_9GAST</name>
<sequence length="370" mass="41206">MHSRGSYLFIITIKFAIAASVISTATTSTFILSINIKTALKIPNPPTLLMSKNQDWFTSGYRVSNGTLRWASDGSQITADFFPTQAVRDEQRHVTGLDIPKNRIVYRYDGERLLVASLRHWRHRPKPVADGSKHHLPLPQHALLPHRKYDDVSCAGLPCFGKSQTHVQMVQATHGPYLIINDRLTIFSPTESEDASFYTCEATNEFGTVQSNPIEVSYGFLGEFSYAGVSATYATMFMGVEISCQDIQAKPGLAYSWYKESIGSFVFPDLNPHFFLSKNGKLYISEVQASDQATYQCIVSMMAKQGQVLAADQATSRISMPIKVLVNGQSKYVGGDDRSNDIVEDDDDDDDDDDSYNNDDDDDEDADDND</sequence>